<dbReference type="PANTHER" id="PTHR23506">
    <property type="entry name" value="GH10249P"/>
    <property type="match status" value="1"/>
</dbReference>
<proteinExistence type="inferred from homology"/>
<dbReference type="Pfam" id="PF07690">
    <property type="entry name" value="MFS_1"/>
    <property type="match status" value="1"/>
</dbReference>
<protein>
    <submittedName>
        <fullName evidence="12">MFS-type transporter SLC18B1-like</fullName>
    </submittedName>
</protein>
<dbReference type="PRINTS" id="PR01035">
    <property type="entry name" value="TCRTETA"/>
</dbReference>
<dbReference type="GeneID" id="106458933"/>
<evidence type="ECO:0000256" key="6">
    <source>
        <dbReference type="ARBA" id="ARBA00022989"/>
    </source>
</evidence>
<dbReference type="PROSITE" id="PS50850">
    <property type="entry name" value="MFS"/>
    <property type="match status" value="1"/>
</dbReference>
<sequence length="486" mass="52849">MSKEDKNPLLEQESFEKKQYKSVEDQKETLYGSNKLSQNDNILESKQKNKKFTPQQWATLLTLAFGNFCIGATISLQAPFFPQEAEKKGATPTEYGLVFGIYQLTMFLAAPLCGKIIAIVTPSFMLNAGIFIIGVASILFGFLDRAPNGNPFVYLALAVRVAEGFGSAAAKTSSYSIIALQFPNSVAKTFSLLETCIGIGLIAGPTIGGALYEVGGYELPFITAGALLLIDGILVYFVLPELDNSKIPRKSGDLFKFYKNLGTGLDFLVVFTTFNCVGFNQATLEPHLRQFNLTPFVLGSTFVISGAIYSITAPIWGWICDRLPSTRPITLMGCIFMSICQLFLGPTTFMPIDTQLWLVIVSLGIFGLAIGCKLVPTFIGALQNTIERGFPNDLTTYGLVSSMFTSAMALGAFVGPTVGGYLLDIIGFRKGTEILFGIEIGLFVLVAVYFVSFRLKLGETRPREPLMDSLTTAIISEGVRTKSISV</sequence>
<evidence type="ECO:0000259" key="10">
    <source>
        <dbReference type="PROSITE" id="PS50850"/>
    </source>
</evidence>
<evidence type="ECO:0000256" key="2">
    <source>
        <dbReference type="ARBA" id="ARBA00006829"/>
    </source>
</evidence>
<evidence type="ECO:0000313" key="12">
    <source>
        <dbReference type="RefSeq" id="XP_013773954.2"/>
    </source>
</evidence>
<evidence type="ECO:0000256" key="7">
    <source>
        <dbReference type="ARBA" id="ARBA00023136"/>
    </source>
</evidence>
<dbReference type="Proteomes" id="UP000694941">
    <property type="component" value="Unplaced"/>
</dbReference>
<organism evidence="11 12">
    <name type="scientific">Limulus polyphemus</name>
    <name type="common">Atlantic horseshoe crab</name>
    <dbReference type="NCBI Taxonomy" id="6850"/>
    <lineage>
        <taxon>Eukaryota</taxon>
        <taxon>Metazoa</taxon>
        <taxon>Ecdysozoa</taxon>
        <taxon>Arthropoda</taxon>
        <taxon>Chelicerata</taxon>
        <taxon>Merostomata</taxon>
        <taxon>Xiphosura</taxon>
        <taxon>Limulidae</taxon>
        <taxon>Limulus</taxon>
    </lineage>
</organism>
<feature type="domain" description="Major facilitator superfamily (MFS) profile" evidence="10">
    <location>
        <begin position="59"/>
        <end position="456"/>
    </location>
</feature>
<feature type="transmembrane region" description="Helical" evidence="9">
    <location>
        <begin position="124"/>
        <end position="143"/>
    </location>
</feature>
<feature type="transmembrane region" description="Helical" evidence="9">
    <location>
        <begin position="296"/>
        <end position="319"/>
    </location>
</feature>
<dbReference type="PANTHER" id="PTHR23506:SF26">
    <property type="entry name" value="MFS-TYPE TRANSPORTER SLC18B1"/>
    <property type="match status" value="1"/>
</dbReference>
<feature type="transmembrane region" description="Helical" evidence="9">
    <location>
        <begin position="331"/>
        <end position="350"/>
    </location>
</feature>
<dbReference type="InterPro" id="IPR011701">
    <property type="entry name" value="MFS"/>
</dbReference>
<keyword evidence="11" id="KW-1185">Reference proteome</keyword>
<evidence type="ECO:0000256" key="1">
    <source>
        <dbReference type="ARBA" id="ARBA00004141"/>
    </source>
</evidence>
<feature type="transmembrane region" description="Helical" evidence="9">
    <location>
        <begin position="260"/>
        <end position="284"/>
    </location>
</feature>
<keyword evidence="3" id="KW-0813">Transport</keyword>
<gene>
    <name evidence="12" type="primary">LOC106458933</name>
</gene>
<evidence type="ECO:0000256" key="4">
    <source>
        <dbReference type="ARBA" id="ARBA00022692"/>
    </source>
</evidence>
<evidence type="ECO:0000256" key="9">
    <source>
        <dbReference type="SAM" id="Phobius"/>
    </source>
</evidence>
<feature type="transmembrane region" description="Helical" evidence="9">
    <location>
        <begin position="57"/>
        <end position="76"/>
    </location>
</feature>
<dbReference type="RefSeq" id="XP_013773954.2">
    <property type="nucleotide sequence ID" value="XM_013918500.2"/>
</dbReference>
<dbReference type="InterPro" id="IPR050930">
    <property type="entry name" value="MFS_Vesicular_Transporter"/>
</dbReference>
<dbReference type="InterPro" id="IPR036259">
    <property type="entry name" value="MFS_trans_sf"/>
</dbReference>
<feature type="transmembrane region" description="Helical" evidence="9">
    <location>
        <begin position="219"/>
        <end position="239"/>
    </location>
</feature>
<dbReference type="SUPFAM" id="SSF103473">
    <property type="entry name" value="MFS general substrate transporter"/>
    <property type="match status" value="1"/>
</dbReference>
<comment type="subcellular location">
    <subcellularLocation>
        <location evidence="1">Membrane</location>
        <topology evidence="1">Multi-pass membrane protein</topology>
    </subcellularLocation>
</comment>
<comment type="similarity">
    <text evidence="2">Belongs to the major facilitator superfamily. Vesicular transporter family.</text>
</comment>
<evidence type="ECO:0000256" key="8">
    <source>
        <dbReference type="SAM" id="MobiDB-lite"/>
    </source>
</evidence>
<dbReference type="InterPro" id="IPR001958">
    <property type="entry name" value="Tet-R_TetA/multi-R_MdtG-like"/>
</dbReference>
<dbReference type="Gene3D" id="1.20.1250.20">
    <property type="entry name" value="MFS general substrate transporter like domains"/>
    <property type="match status" value="2"/>
</dbReference>
<reference evidence="12" key="1">
    <citation type="submission" date="2025-08" db="UniProtKB">
        <authorList>
            <consortium name="RefSeq"/>
        </authorList>
    </citation>
    <scope>IDENTIFICATION</scope>
    <source>
        <tissue evidence="12">Muscle</tissue>
    </source>
</reference>
<feature type="transmembrane region" description="Helical" evidence="9">
    <location>
        <begin position="356"/>
        <end position="382"/>
    </location>
</feature>
<keyword evidence="5" id="KW-0532">Neurotransmitter transport</keyword>
<keyword evidence="6 9" id="KW-1133">Transmembrane helix</keyword>
<feature type="transmembrane region" description="Helical" evidence="9">
    <location>
        <begin position="394"/>
        <end position="414"/>
    </location>
</feature>
<evidence type="ECO:0000256" key="3">
    <source>
        <dbReference type="ARBA" id="ARBA00022448"/>
    </source>
</evidence>
<evidence type="ECO:0000313" key="11">
    <source>
        <dbReference type="Proteomes" id="UP000694941"/>
    </source>
</evidence>
<feature type="transmembrane region" description="Helical" evidence="9">
    <location>
        <begin position="434"/>
        <end position="453"/>
    </location>
</feature>
<feature type="transmembrane region" description="Helical" evidence="9">
    <location>
        <begin position="96"/>
        <end position="117"/>
    </location>
</feature>
<keyword evidence="7 9" id="KW-0472">Membrane</keyword>
<keyword evidence="4 9" id="KW-0812">Transmembrane</keyword>
<feature type="region of interest" description="Disordered" evidence="8">
    <location>
        <begin position="1"/>
        <end position="21"/>
    </location>
</feature>
<dbReference type="InterPro" id="IPR020846">
    <property type="entry name" value="MFS_dom"/>
</dbReference>
<accession>A0ABM1B3C4</accession>
<name>A0ABM1B3C4_LIMPO</name>
<evidence type="ECO:0000256" key="5">
    <source>
        <dbReference type="ARBA" id="ARBA00022775"/>
    </source>
</evidence>